<evidence type="ECO:0000313" key="6">
    <source>
        <dbReference type="EMBL" id="GAA4093937.1"/>
    </source>
</evidence>
<keyword evidence="7" id="KW-1185">Reference proteome</keyword>
<proteinExistence type="inferred from homology"/>
<dbReference type="NCBIfam" id="TIGR00413">
    <property type="entry name" value="rlpA"/>
    <property type="match status" value="1"/>
</dbReference>
<dbReference type="Pfam" id="PF03330">
    <property type="entry name" value="DPBB_1"/>
    <property type="match status" value="1"/>
</dbReference>
<dbReference type="EC" id="4.2.2.-" evidence="3"/>
<dbReference type="InterPro" id="IPR012997">
    <property type="entry name" value="RplA"/>
</dbReference>
<dbReference type="PANTHER" id="PTHR34183">
    <property type="entry name" value="ENDOLYTIC PEPTIDOGLYCAN TRANSGLYCOSYLASE RLPA"/>
    <property type="match status" value="1"/>
</dbReference>
<evidence type="ECO:0000256" key="4">
    <source>
        <dbReference type="RuleBase" id="RU003495"/>
    </source>
</evidence>
<evidence type="ECO:0000256" key="2">
    <source>
        <dbReference type="ARBA" id="ARBA00023316"/>
    </source>
</evidence>
<keyword evidence="2 3" id="KW-0961">Cell wall biogenesis/degradation</keyword>
<evidence type="ECO:0000259" key="5">
    <source>
        <dbReference type="Pfam" id="PF03330"/>
    </source>
</evidence>
<comment type="similarity">
    <text evidence="3 4">Belongs to the RlpA family.</text>
</comment>
<name>A0ABP7WPT0_9GAMM</name>
<evidence type="ECO:0000313" key="7">
    <source>
        <dbReference type="Proteomes" id="UP001500392"/>
    </source>
</evidence>
<organism evidence="6 7">
    <name type="scientific">Zhongshania borealis</name>
    <dbReference type="NCBI Taxonomy" id="889488"/>
    <lineage>
        <taxon>Bacteria</taxon>
        <taxon>Pseudomonadati</taxon>
        <taxon>Pseudomonadota</taxon>
        <taxon>Gammaproteobacteria</taxon>
        <taxon>Cellvibrionales</taxon>
        <taxon>Spongiibacteraceae</taxon>
        <taxon>Zhongshania</taxon>
    </lineage>
</organism>
<dbReference type="InterPro" id="IPR034718">
    <property type="entry name" value="RlpA"/>
</dbReference>
<dbReference type="EMBL" id="BAABDM010000002">
    <property type="protein sequence ID" value="GAA4093937.1"/>
    <property type="molecule type" value="Genomic_DNA"/>
</dbReference>
<protein>
    <recommendedName>
        <fullName evidence="3">Endolytic peptidoglycan transglycosylase RlpA</fullName>
        <ecNumber evidence="3">4.2.2.-</ecNumber>
    </recommendedName>
</protein>
<dbReference type="PANTHER" id="PTHR34183:SF8">
    <property type="entry name" value="ENDOLYTIC PEPTIDOGLYCAN TRANSGLYCOSYLASE RLPA-RELATED"/>
    <property type="match status" value="1"/>
</dbReference>
<feature type="domain" description="RlpA-like protein double-psi beta-barrel" evidence="5">
    <location>
        <begin position="70"/>
        <end position="158"/>
    </location>
</feature>
<dbReference type="InterPro" id="IPR009009">
    <property type="entry name" value="RlpA-like_DPBB"/>
</dbReference>
<reference evidence="7" key="1">
    <citation type="journal article" date="2019" name="Int. J. Syst. Evol. Microbiol.">
        <title>The Global Catalogue of Microorganisms (GCM) 10K type strain sequencing project: providing services to taxonomists for standard genome sequencing and annotation.</title>
        <authorList>
            <consortium name="The Broad Institute Genomics Platform"/>
            <consortium name="The Broad Institute Genome Sequencing Center for Infectious Disease"/>
            <person name="Wu L."/>
            <person name="Ma J."/>
        </authorList>
    </citation>
    <scope>NUCLEOTIDE SEQUENCE [LARGE SCALE GENOMIC DNA]</scope>
    <source>
        <strain evidence="7">JCM 17304</strain>
    </source>
</reference>
<sequence>MDWSDSMTDVQGLYVSLRRKRGFFVLLINRLNGYKMRIFLRSLSVFSIVMFASACSSVQQSDGGGRSYSESGMASFYGDEYVNRQTASGERYQHDLKTAAHKTLPFGSVVRVTSSDNGKSVVVKVNDRGPFVKGRIIDLSKSAFNAIGNSTSGLIHVDIEVIP</sequence>
<keyword evidence="1 3" id="KW-0456">Lyase</keyword>
<dbReference type="CDD" id="cd22268">
    <property type="entry name" value="DPBB_RlpA-like"/>
    <property type="match status" value="1"/>
</dbReference>
<dbReference type="SUPFAM" id="SSF50685">
    <property type="entry name" value="Barwin-like endoglucanases"/>
    <property type="match status" value="1"/>
</dbReference>
<comment type="function">
    <text evidence="3">Lytic transglycosylase with a strong preference for naked glycan strands that lack stem peptides.</text>
</comment>
<dbReference type="Proteomes" id="UP001500392">
    <property type="component" value="Unassembled WGS sequence"/>
</dbReference>
<gene>
    <name evidence="3" type="primary">rlpA</name>
    <name evidence="6" type="ORF">GCM10022414_17260</name>
</gene>
<dbReference type="InterPro" id="IPR036908">
    <property type="entry name" value="RlpA-like_sf"/>
</dbReference>
<accession>A0ABP7WPT0</accession>
<dbReference type="Gene3D" id="2.40.40.10">
    <property type="entry name" value="RlpA-like domain"/>
    <property type="match status" value="1"/>
</dbReference>
<evidence type="ECO:0000256" key="1">
    <source>
        <dbReference type="ARBA" id="ARBA00023239"/>
    </source>
</evidence>
<evidence type="ECO:0000256" key="3">
    <source>
        <dbReference type="HAMAP-Rule" id="MF_02071"/>
    </source>
</evidence>
<comment type="caution">
    <text evidence="6">The sequence shown here is derived from an EMBL/GenBank/DDBJ whole genome shotgun (WGS) entry which is preliminary data.</text>
</comment>
<dbReference type="HAMAP" id="MF_02071">
    <property type="entry name" value="RlpA"/>
    <property type="match status" value="1"/>
</dbReference>